<evidence type="ECO:0000313" key="5">
    <source>
        <dbReference type="Proteomes" id="UP000248134"/>
    </source>
</evidence>
<name>A0A323UYM8_RHOPL</name>
<protein>
    <recommendedName>
        <fullName evidence="3">Acyltransferase 3 domain-containing protein</fullName>
    </recommendedName>
</protein>
<gene>
    <name evidence="4" type="ORF">DNX69_05535</name>
</gene>
<feature type="transmembrane region" description="Helical" evidence="2">
    <location>
        <begin position="77"/>
        <end position="101"/>
    </location>
</feature>
<feature type="domain" description="Acyltransferase 3" evidence="3">
    <location>
        <begin position="38"/>
        <end position="395"/>
    </location>
</feature>
<feature type="transmembrane region" description="Helical" evidence="2">
    <location>
        <begin position="381"/>
        <end position="400"/>
    </location>
</feature>
<dbReference type="AlphaFoldDB" id="A0A323UYM8"/>
<sequence length="422" mass="45957">MLALIQSFPNGADPDPAPRPERAMTASAQQSATAERLHALDAVRGFALLLGIFYHAALSFLPFAPQFWMVADNHPSTVLSVFMFASHSFRMTTFFLIAGFFARLSLHRLGITSFVRDRGRRIALPLVVGWLAVTLAFGLIGAVAAILANHGRQPPLHEPPAVAAKLSLTHLWFLYVLIEFYAITLLLRAAVAAIDRAGRIGAGVDHLVGFVVCSPLGPILLALPVSAALLGDSSWTDWPNIRTPDHLVTTAQAWIVYGLAFGFGFALHRQSRLIWRLQSYWLLYLAVAIASIVACLLLGAVATNGLEAGLLRSARAMCYAVASWTATLGVVGAALRFLSSFSKTRRYIADASYWLYIVHLPIIVALQIAVARLGWPWPAKYATIMAITLVLGFVSYQYLVRYRLIGTILNGPRTPPAHPAPP</sequence>
<evidence type="ECO:0000259" key="3">
    <source>
        <dbReference type="Pfam" id="PF01757"/>
    </source>
</evidence>
<dbReference type="PANTHER" id="PTHR36927:SF1">
    <property type="entry name" value="MDO-LIKE PROTEIN"/>
    <property type="match status" value="1"/>
</dbReference>
<comment type="caution">
    <text evidence="4">The sequence shown here is derived from an EMBL/GenBank/DDBJ whole genome shotgun (WGS) entry which is preliminary data.</text>
</comment>
<evidence type="ECO:0000256" key="2">
    <source>
        <dbReference type="SAM" id="Phobius"/>
    </source>
</evidence>
<dbReference type="InterPro" id="IPR050623">
    <property type="entry name" value="Glucan_succinyl_AcylTrfase"/>
</dbReference>
<feature type="transmembrane region" description="Helical" evidence="2">
    <location>
        <begin position="353"/>
        <end position="375"/>
    </location>
</feature>
<organism evidence="4 5">
    <name type="scientific">Rhodopseudomonas palustris</name>
    <dbReference type="NCBI Taxonomy" id="1076"/>
    <lineage>
        <taxon>Bacteria</taxon>
        <taxon>Pseudomonadati</taxon>
        <taxon>Pseudomonadota</taxon>
        <taxon>Alphaproteobacteria</taxon>
        <taxon>Hyphomicrobiales</taxon>
        <taxon>Nitrobacteraceae</taxon>
        <taxon>Rhodopseudomonas</taxon>
    </lineage>
</organism>
<dbReference type="Proteomes" id="UP000248134">
    <property type="component" value="Unassembled WGS sequence"/>
</dbReference>
<keyword evidence="2" id="KW-1133">Transmembrane helix</keyword>
<dbReference type="EMBL" id="QKQS01000008">
    <property type="protein sequence ID" value="PZA12938.1"/>
    <property type="molecule type" value="Genomic_DNA"/>
</dbReference>
<dbReference type="Pfam" id="PF01757">
    <property type="entry name" value="Acyl_transf_3"/>
    <property type="match status" value="1"/>
</dbReference>
<accession>A0A323UYM8</accession>
<dbReference type="PANTHER" id="PTHR36927">
    <property type="entry name" value="BLR4337 PROTEIN"/>
    <property type="match status" value="1"/>
</dbReference>
<dbReference type="GO" id="GO:0016747">
    <property type="term" value="F:acyltransferase activity, transferring groups other than amino-acyl groups"/>
    <property type="evidence" value="ECO:0007669"/>
    <property type="project" value="InterPro"/>
</dbReference>
<feature type="region of interest" description="Disordered" evidence="1">
    <location>
        <begin position="1"/>
        <end position="28"/>
    </location>
</feature>
<proteinExistence type="predicted"/>
<reference evidence="4 5" key="1">
    <citation type="submission" date="2018-06" db="EMBL/GenBank/DDBJ databases">
        <title>Draft Whole-Genome Sequence of the purple photosynthetic bacterium Rhodospeudomonas palustris XCP.</title>
        <authorList>
            <person name="Rayyan A."/>
            <person name="Meyer T.E."/>
            <person name="Kyndt J.A."/>
        </authorList>
    </citation>
    <scope>NUCLEOTIDE SEQUENCE [LARGE SCALE GENOMIC DNA]</scope>
    <source>
        <strain evidence="4 5">XCP</strain>
    </source>
</reference>
<feature type="transmembrane region" description="Helical" evidence="2">
    <location>
        <begin position="207"/>
        <end position="231"/>
    </location>
</feature>
<dbReference type="OrthoDB" id="8288190at2"/>
<feature type="transmembrane region" description="Helical" evidence="2">
    <location>
        <begin position="122"/>
        <end position="148"/>
    </location>
</feature>
<evidence type="ECO:0000256" key="1">
    <source>
        <dbReference type="SAM" id="MobiDB-lite"/>
    </source>
</evidence>
<keyword evidence="2" id="KW-0812">Transmembrane</keyword>
<keyword evidence="2" id="KW-0472">Membrane</keyword>
<feature type="transmembrane region" description="Helical" evidence="2">
    <location>
        <begin position="251"/>
        <end position="268"/>
    </location>
</feature>
<feature type="transmembrane region" description="Helical" evidence="2">
    <location>
        <begin position="168"/>
        <end position="187"/>
    </location>
</feature>
<feature type="transmembrane region" description="Helical" evidence="2">
    <location>
        <begin position="280"/>
        <end position="301"/>
    </location>
</feature>
<dbReference type="InterPro" id="IPR002656">
    <property type="entry name" value="Acyl_transf_3_dom"/>
</dbReference>
<feature type="transmembrane region" description="Helical" evidence="2">
    <location>
        <begin position="46"/>
        <end position="65"/>
    </location>
</feature>
<feature type="transmembrane region" description="Helical" evidence="2">
    <location>
        <begin position="321"/>
        <end position="341"/>
    </location>
</feature>
<evidence type="ECO:0000313" key="4">
    <source>
        <dbReference type="EMBL" id="PZA12938.1"/>
    </source>
</evidence>